<evidence type="ECO:0000313" key="2">
    <source>
        <dbReference type="EMBL" id="MSR94434.1"/>
    </source>
</evidence>
<accession>A0A6N7UTL6</accession>
<dbReference type="EMBL" id="VULY01000018">
    <property type="protein sequence ID" value="MSR94434.1"/>
    <property type="molecule type" value="Genomic_DNA"/>
</dbReference>
<evidence type="ECO:0000259" key="1">
    <source>
        <dbReference type="Pfam" id="PF13566"/>
    </source>
</evidence>
<keyword evidence="3" id="KW-1185">Reference proteome</keyword>
<dbReference type="Pfam" id="PF13566">
    <property type="entry name" value="DUF4130"/>
    <property type="match status" value="1"/>
</dbReference>
<name>A0A6N7UTL6_9FIRM</name>
<protein>
    <submittedName>
        <fullName evidence="2">DNA metabolism protein</fullName>
    </submittedName>
</protein>
<gene>
    <name evidence="2" type="ORF">FYJ34_09240</name>
</gene>
<feature type="domain" description="DUF4130" evidence="1">
    <location>
        <begin position="89"/>
        <end position="249"/>
    </location>
</feature>
<organism evidence="2 3">
    <name type="scientific">Suipraeoptans intestinalis</name>
    <dbReference type="NCBI Taxonomy" id="2606628"/>
    <lineage>
        <taxon>Bacteria</taxon>
        <taxon>Bacillati</taxon>
        <taxon>Bacillota</taxon>
        <taxon>Clostridia</taxon>
        <taxon>Lachnospirales</taxon>
        <taxon>Lachnospiraceae</taxon>
        <taxon>Suipraeoptans</taxon>
    </lineage>
</organism>
<proteinExistence type="predicted"/>
<sequence>MKIFTCENGFEGMMTGIYHAWEWSLQNGKEKVALKREPIRQMTLFDEYVHVEPDRKKAEKVARSIRRKISDNAYITVYYATLSEEDVLDDIYLFLQLGFGVGEKVTSMLTEPCVMKLMEIRRRVGNEVHYWREFTRFDAIGRVLVSHLEPKNHVLPLLGSHFRDRMPSEDWMIIDDHRRLALVHPRNQSYYLRMLEEEEWLSLQKTEQQKDVYQELWKTFFGAITIAQRENKACQRNHIPLWMRKHATEFRK</sequence>
<evidence type="ECO:0000313" key="3">
    <source>
        <dbReference type="Proteomes" id="UP000434409"/>
    </source>
</evidence>
<dbReference type="InterPro" id="IPR023875">
    <property type="entry name" value="DNA_repair_put"/>
</dbReference>
<reference evidence="2 3" key="1">
    <citation type="submission" date="2019-08" db="EMBL/GenBank/DDBJ databases">
        <title>In-depth cultivation of the pig gut microbiome towards novel bacterial diversity and tailored functional studies.</title>
        <authorList>
            <person name="Wylensek D."/>
            <person name="Hitch T.C.A."/>
            <person name="Clavel T."/>
        </authorList>
    </citation>
    <scope>NUCLEOTIDE SEQUENCE [LARGE SCALE GENOMIC DNA]</scope>
    <source>
        <strain evidence="2 3">68-1-5</strain>
    </source>
</reference>
<dbReference type="Proteomes" id="UP000434409">
    <property type="component" value="Unassembled WGS sequence"/>
</dbReference>
<dbReference type="InterPro" id="IPR025404">
    <property type="entry name" value="DUF4130"/>
</dbReference>
<dbReference type="NCBIfam" id="TIGR03915">
    <property type="entry name" value="SAM_7_link_chp"/>
    <property type="match status" value="1"/>
</dbReference>
<comment type="caution">
    <text evidence="2">The sequence shown here is derived from an EMBL/GenBank/DDBJ whole genome shotgun (WGS) entry which is preliminary data.</text>
</comment>
<dbReference type="AlphaFoldDB" id="A0A6N7UTL6"/>